<evidence type="ECO:0000256" key="1">
    <source>
        <dbReference type="ARBA" id="ARBA00010211"/>
    </source>
</evidence>
<keyword evidence="11" id="KW-1185">Reference proteome</keyword>
<dbReference type="GO" id="GO:0019752">
    <property type="term" value="P:carboxylic acid metabolic process"/>
    <property type="evidence" value="ECO:0007669"/>
    <property type="project" value="UniProtKB-ARBA"/>
</dbReference>
<dbReference type="InterPro" id="IPR011234">
    <property type="entry name" value="Fumarylacetoacetase-like_C"/>
</dbReference>
<dbReference type="InterPro" id="IPR018833">
    <property type="entry name" value="Rv2993c-like_N"/>
</dbReference>
<dbReference type="Proteomes" id="UP000276634">
    <property type="component" value="Unassembled WGS sequence"/>
</dbReference>
<evidence type="ECO:0000259" key="8">
    <source>
        <dbReference type="Pfam" id="PF01557"/>
    </source>
</evidence>
<gene>
    <name evidence="10" type="ORF">EDC57_2010</name>
</gene>
<dbReference type="EMBL" id="RJVI01000002">
    <property type="protein sequence ID" value="ROR32798.1"/>
    <property type="molecule type" value="Genomic_DNA"/>
</dbReference>
<keyword evidence="2" id="KW-0479">Metal-binding</keyword>
<dbReference type="RefSeq" id="WP_123401700.1">
    <property type="nucleotide sequence ID" value="NZ_RJVI01000002.1"/>
</dbReference>
<protein>
    <submittedName>
        <fullName evidence="10">2-keto-4-pentenoate hydratase/2-oxohepta-3-ene-1,7-dioic acid hydratase in catechol pathway</fullName>
    </submittedName>
</protein>
<evidence type="ECO:0000313" key="11">
    <source>
        <dbReference type="Proteomes" id="UP000276634"/>
    </source>
</evidence>
<dbReference type="InterPro" id="IPR036663">
    <property type="entry name" value="Fumarylacetoacetase_C_sf"/>
</dbReference>
<comment type="caution">
    <text evidence="10">The sequence shown here is derived from an EMBL/GenBank/DDBJ whole genome shotgun (WGS) entry which is preliminary data.</text>
</comment>
<dbReference type="FunFam" id="3.90.850.10:FF:000002">
    <property type="entry name" value="2-hydroxyhepta-2,4-diene-1,7-dioate isomerase"/>
    <property type="match status" value="1"/>
</dbReference>
<comment type="pathway">
    <text evidence="6">Aromatic compound metabolism; 4-hydroxyphenylacetate degradation; pyruvate and succinate semialdehyde from 4-hydroxyphenylacetate: step 4/7.</text>
</comment>
<evidence type="ECO:0000256" key="6">
    <source>
        <dbReference type="ARBA" id="ARBA00060569"/>
    </source>
</evidence>
<name>A0A3N1Y2Q9_9GAMM</name>
<organism evidence="10 11">
    <name type="scientific">Inmirania thermothiophila</name>
    <dbReference type="NCBI Taxonomy" id="1750597"/>
    <lineage>
        <taxon>Bacteria</taxon>
        <taxon>Pseudomonadati</taxon>
        <taxon>Pseudomonadota</taxon>
        <taxon>Gammaproteobacteria</taxon>
        <taxon>Chromatiales</taxon>
        <taxon>Ectothiorhodospiraceae</taxon>
        <taxon>Inmirania</taxon>
    </lineage>
</organism>
<evidence type="ECO:0000313" key="10">
    <source>
        <dbReference type="EMBL" id="ROR32798.1"/>
    </source>
</evidence>
<dbReference type="GO" id="GO:0046872">
    <property type="term" value="F:metal ion binding"/>
    <property type="evidence" value="ECO:0007669"/>
    <property type="project" value="UniProtKB-KW"/>
</dbReference>
<dbReference type="Pfam" id="PF10370">
    <property type="entry name" value="Rv2993c-like_N"/>
    <property type="match status" value="1"/>
</dbReference>
<dbReference type="GO" id="GO:0008704">
    <property type="term" value="F:5-carboxymethyl-2-hydroxymuconate delta-isomerase activity"/>
    <property type="evidence" value="ECO:0007669"/>
    <property type="project" value="UniProtKB-EC"/>
</dbReference>
<dbReference type="PANTHER" id="PTHR11820">
    <property type="entry name" value="ACYLPYRUVASE"/>
    <property type="match status" value="1"/>
</dbReference>
<comment type="catalytic activity">
    <reaction evidence="4">
        <text>(2E,4Z)-5-hydroxypenta-2,4-diene-1,2,5-tricarboxylate = (3E,5R)-5-carboxy-2-oxohept-3-enedioate</text>
        <dbReference type="Rhea" id="RHEA:18813"/>
        <dbReference type="ChEBI" id="CHEBI:47961"/>
        <dbReference type="ChEBI" id="CHEBI:87491"/>
        <dbReference type="EC" id="5.3.3.10"/>
    </reaction>
</comment>
<feature type="domain" description="Fumarylacetoacetase-like C-terminal" evidence="8">
    <location>
        <begin position="56"/>
        <end position="265"/>
    </location>
</feature>
<evidence type="ECO:0000259" key="9">
    <source>
        <dbReference type="Pfam" id="PF10370"/>
    </source>
</evidence>
<evidence type="ECO:0000256" key="4">
    <source>
        <dbReference type="ARBA" id="ARBA00052790"/>
    </source>
</evidence>
<feature type="domain" description="Rv2993c-like N-terminal" evidence="9">
    <location>
        <begin position="1"/>
        <end position="50"/>
    </location>
</feature>
<evidence type="ECO:0000256" key="5">
    <source>
        <dbReference type="ARBA" id="ARBA00057150"/>
    </source>
</evidence>
<sequence length="270" mass="28628">MRIIRFRDPQGRIRYGEPAGEGRARVLAGEAPWALEPTGEEAEVARVLAPLAPVNIFGIGLNYRDHAAETGMPAPENPVLFMKPTTTVIGPGDAILLPAACEHGPEVDYEVELAVVIGRAARDVPAERALEHVLGYTVANDVSARRWQKHGGAGQWVRGKSFDTFCPLGPVLVTADELGDPQRLRLRTVRNGETLQDGSTADMIFGVRELVAFLSRDTTLLPGTVILTGTPAGVGFTRTPPIFLAPGDEITVEVEGIGALSNPVVAAGGG</sequence>
<reference evidence="10 11" key="1">
    <citation type="submission" date="2018-11" db="EMBL/GenBank/DDBJ databases">
        <title>Genomic Encyclopedia of Type Strains, Phase IV (KMG-IV): sequencing the most valuable type-strain genomes for metagenomic binning, comparative biology and taxonomic classification.</title>
        <authorList>
            <person name="Goeker M."/>
        </authorList>
    </citation>
    <scope>NUCLEOTIDE SEQUENCE [LARGE SCALE GENOMIC DNA]</scope>
    <source>
        <strain evidence="10 11">DSM 100275</strain>
    </source>
</reference>
<comment type="similarity">
    <text evidence="1">Belongs to the FAH family.</text>
</comment>
<evidence type="ECO:0000256" key="3">
    <source>
        <dbReference type="ARBA" id="ARBA00051258"/>
    </source>
</evidence>
<accession>A0A3N1Y2Q9</accession>
<evidence type="ECO:0000256" key="7">
    <source>
        <dbReference type="ARBA" id="ARBA00060680"/>
    </source>
</evidence>
<evidence type="ECO:0000256" key="2">
    <source>
        <dbReference type="ARBA" id="ARBA00022723"/>
    </source>
</evidence>
<proteinExistence type="inferred from homology"/>
<comment type="function">
    <text evidence="5">Decarboxylates OPET (5-oxo-pent-3-ene-1,2,5-tricarboxylic acid) into HHDD (2-hydroxy-hept-2,4-diene-1,7-dioate) and isomerizes it to OHED (2-oxo-hept-3-ene-1,7-dioate).</text>
</comment>
<dbReference type="Gene3D" id="3.90.850.10">
    <property type="entry name" value="Fumarylacetoacetase-like, C-terminal domain"/>
    <property type="match status" value="1"/>
</dbReference>
<dbReference type="GO" id="GO:0018800">
    <property type="term" value="F:5-oxopent-3-ene-1,2,5-tricarboxylate decarboxylase activity"/>
    <property type="evidence" value="ECO:0007669"/>
    <property type="project" value="UniProtKB-EC"/>
</dbReference>
<dbReference type="AlphaFoldDB" id="A0A3N1Y2Q9"/>
<dbReference type="Pfam" id="PF01557">
    <property type="entry name" value="FAA_hydrolase"/>
    <property type="match status" value="1"/>
</dbReference>
<dbReference type="OrthoDB" id="9805307at2"/>
<comment type="catalytic activity">
    <reaction evidence="3">
        <text>(3E,5R)-5-carboxy-2-oxohept-3-enedioate + H(+) = (4Z)-2-oxohept-4-enedioate + CO2</text>
        <dbReference type="Rhea" id="RHEA:14397"/>
        <dbReference type="ChEBI" id="CHEBI:15378"/>
        <dbReference type="ChEBI" id="CHEBI:16526"/>
        <dbReference type="ChEBI" id="CHEBI:87491"/>
        <dbReference type="ChEBI" id="CHEBI:87507"/>
        <dbReference type="EC" id="4.1.1.68"/>
    </reaction>
</comment>
<comment type="pathway">
    <text evidence="7">Aromatic compound metabolism; 4-hydroxyphenylacetate degradation; pyruvate and succinate semialdehyde from 4-hydroxyphenylacetate: step 5/7.</text>
</comment>
<dbReference type="SUPFAM" id="SSF56529">
    <property type="entry name" value="FAH"/>
    <property type="match status" value="1"/>
</dbReference>